<evidence type="ECO:0000256" key="2">
    <source>
        <dbReference type="ARBA" id="ARBA00023239"/>
    </source>
</evidence>
<keyword evidence="3" id="KW-0511">Multifunctional enzyme</keyword>
<evidence type="ECO:0000256" key="4">
    <source>
        <dbReference type="RuleBase" id="RU364078"/>
    </source>
</evidence>
<dbReference type="EC" id="6.3.2.5" evidence="3"/>
<dbReference type="GO" id="GO:0015937">
    <property type="term" value="P:coenzyme A biosynthetic process"/>
    <property type="evidence" value="ECO:0007669"/>
    <property type="project" value="UniProtKB-UniRule"/>
</dbReference>
<dbReference type="GO" id="GO:0004633">
    <property type="term" value="F:phosphopantothenoylcysteine decarboxylase activity"/>
    <property type="evidence" value="ECO:0007669"/>
    <property type="project" value="UniProtKB-UniRule"/>
</dbReference>
<feature type="domain" description="Flavoprotein" evidence="5">
    <location>
        <begin position="10"/>
        <end position="182"/>
    </location>
</feature>
<comment type="function">
    <text evidence="4">Catalyzes two steps in the biosynthesis of coenzyme A. In the first step cysteine is conjugated to 4'-phosphopantothenate to form 4-phosphopantothenoylcysteine, in the latter compound is decarboxylated to form 4'-phosphopantotheine.</text>
</comment>
<comment type="caution">
    <text evidence="3">Lacks conserved residue(s) required for the propagation of feature annotation.</text>
</comment>
<keyword evidence="3" id="KW-0479">Metal-binding</keyword>
<dbReference type="PANTHER" id="PTHR14359">
    <property type="entry name" value="HOMO-OLIGOMERIC FLAVIN CONTAINING CYS DECARBOXYLASE FAMILY"/>
    <property type="match status" value="1"/>
</dbReference>
<evidence type="ECO:0000259" key="6">
    <source>
        <dbReference type="Pfam" id="PF04127"/>
    </source>
</evidence>
<comment type="similarity">
    <text evidence="3 4">In the N-terminal section; belongs to the HFCD (homo-oligomeric flavin containing Cys decarboxylase) superfamily.</text>
</comment>
<comment type="caution">
    <text evidence="7">The sequence shown here is derived from an EMBL/GenBank/DDBJ whole genome shotgun (WGS) entry which is preliminary data.</text>
</comment>
<dbReference type="Gene3D" id="3.40.50.10300">
    <property type="entry name" value="CoaB-like"/>
    <property type="match status" value="1"/>
</dbReference>
<keyword evidence="3" id="KW-0460">Magnesium</keyword>
<keyword evidence="8" id="KW-1185">Reference proteome</keyword>
<feature type="binding site" evidence="3">
    <location>
        <position position="347"/>
    </location>
    <ligand>
        <name>CTP</name>
        <dbReference type="ChEBI" id="CHEBI:37563"/>
    </ligand>
</feature>
<keyword evidence="3 4" id="KW-0285">Flavoprotein</keyword>
<evidence type="ECO:0000259" key="5">
    <source>
        <dbReference type="Pfam" id="PF02441"/>
    </source>
</evidence>
<dbReference type="GO" id="GO:0015941">
    <property type="term" value="P:pantothenate catabolic process"/>
    <property type="evidence" value="ECO:0007669"/>
    <property type="project" value="InterPro"/>
</dbReference>
<evidence type="ECO:0000256" key="1">
    <source>
        <dbReference type="ARBA" id="ARBA00022793"/>
    </source>
</evidence>
<dbReference type="EC" id="4.1.1.36" evidence="3"/>
<dbReference type="GO" id="GO:0004632">
    <property type="term" value="F:phosphopantothenate--cysteine ligase activity"/>
    <property type="evidence" value="ECO:0007669"/>
    <property type="project" value="UniProtKB-UniRule"/>
</dbReference>
<feature type="binding site" evidence="3">
    <location>
        <position position="294"/>
    </location>
    <ligand>
        <name>CTP</name>
        <dbReference type="ChEBI" id="CHEBI:37563"/>
    </ligand>
</feature>
<feature type="binding site" evidence="3">
    <location>
        <position position="284"/>
    </location>
    <ligand>
        <name>CTP</name>
        <dbReference type="ChEBI" id="CHEBI:37563"/>
    </ligand>
</feature>
<feature type="binding site" evidence="3">
    <location>
        <position position="343"/>
    </location>
    <ligand>
        <name>CTP</name>
        <dbReference type="ChEBI" id="CHEBI:37563"/>
    </ligand>
</feature>
<accession>D7UVG8</accession>
<dbReference type="Pfam" id="PF02441">
    <property type="entry name" value="Flavoprotein"/>
    <property type="match status" value="1"/>
</dbReference>
<keyword evidence="1 3" id="KW-0210">Decarboxylase</keyword>
<dbReference type="InterPro" id="IPR007085">
    <property type="entry name" value="DNA/pantothenate-metab_flavo_C"/>
</dbReference>
<proteinExistence type="inferred from homology"/>
<evidence type="ECO:0000313" key="7">
    <source>
        <dbReference type="EMBL" id="EFI84649.1"/>
    </source>
</evidence>
<sequence>MRWKFMMNGKNILLAVTGGIAVYKAVALTSKLTQAGANVKVMLSEHAANFVPPLSFQVLSRNDVYTDTFDEKDSRVVAHIDLADWADLVIVAPATANTIGRMANGIADDLITTTLLATESPVWVAPAMNVHMISHPAVVRNIEQLYADGIRFIEPEEGYLACGYVGRGRLEEPEKIVARIEEFFGGDQHDLAGKKVLVTAGATRERIDPVRYFTNHSTGKMGYAIAEAAALRGAEVTLIATTNALPVPRGVTHVLVDSAESMYQAVQTHQADTDIFIFTAAVADYTPLEVHAHKIKKQPGDFTVSMKRTKDILKTIGTEKRPGQVVVGFAAETQDLETNAKKKLSEKNADFIVANNVAESGAGFGTDTNIVTIYEDNGAVHELPILAKAEVAQKIIALIIKRSENE</sequence>
<comment type="function">
    <text evidence="3">Catalyzes two sequential steps in the biosynthesis of coenzyme A. In the first step cysteine is conjugated to 4'-phosphopantothenate to form 4-phosphopantothenoylcysteine. In the second step the latter compound is decarboxylated to form 4'-phosphopantotheine.</text>
</comment>
<keyword evidence="3 4" id="KW-0288">FMN</keyword>
<keyword evidence="2 3" id="KW-0456">Lyase</keyword>
<dbReference type="STRING" id="525367.HMPREF0556_11202"/>
<dbReference type="GO" id="GO:0046872">
    <property type="term" value="F:metal ion binding"/>
    <property type="evidence" value="ECO:0007669"/>
    <property type="project" value="UniProtKB-KW"/>
</dbReference>
<comment type="catalytic activity">
    <reaction evidence="3 4">
        <text>N-[(R)-4-phosphopantothenoyl]-L-cysteine + H(+) = (R)-4'-phosphopantetheine + CO2</text>
        <dbReference type="Rhea" id="RHEA:16793"/>
        <dbReference type="ChEBI" id="CHEBI:15378"/>
        <dbReference type="ChEBI" id="CHEBI:16526"/>
        <dbReference type="ChEBI" id="CHEBI:59458"/>
        <dbReference type="ChEBI" id="CHEBI:61723"/>
        <dbReference type="EC" id="4.1.1.36"/>
    </reaction>
</comment>
<dbReference type="PANTHER" id="PTHR14359:SF6">
    <property type="entry name" value="PHOSPHOPANTOTHENOYLCYSTEINE DECARBOXYLASE"/>
    <property type="match status" value="1"/>
</dbReference>
<feature type="binding site" evidence="3">
    <location>
        <position position="329"/>
    </location>
    <ligand>
        <name>CTP</name>
        <dbReference type="ChEBI" id="CHEBI:37563"/>
    </ligand>
</feature>
<dbReference type="GO" id="GO:0071513">
    <property type="term" value="C:phosphopantothenoylcysteine decarboxylase complex"/>
    <property type="evidence" value="ECO:0007669"/>
    <property type="project" value="TreeGrafter"/>
</dbReference>
<comment type="pathway">
    <text evidence="3 4">Cofactor biosynthesis; coenzyme A biosynthesis; CoA from (R)-pantothenate: step 3/5.</text>
</comment>
<evidence type="ECO:0000256" key="3">
    <source>
        <dbReference type="HAMAP-Rule" id="MF_02225"/>
    </source>
</evidence>
<feature type="domain" description="DNA/pantothenate metabolism flavoprotein C-terminal" evidence="6">
    <location>
        <begin position="191"/>
        <end position="400"/>
    </location>
</feature>
<feature type="active site" description="Proton donor" evidence="3">
    <location>
        <position position="162"/>
    </location>
</feature>
<feature type="region of interest" description="Phosphopantothenate--cysteine ligase" evidence="3">
    <location>
        <begin position="196"/>
        <end position="406"/>
    </location>
</feature>
<dbReference type="InterPro" id="IPR036551">
    <property type="entry name" value="Flavin_trans-like"/>
</dbReference>
<dbReference type="GO" id="GO:0010181">
    <property type="term" value="F:FMN binding"/>
    <property type="evidence" value="ECO:0007669"/>
    <property type="project" value="UniProtKB-UniRule"/>
</dbReference>
<dbReference type="SUPFAM" id="SSF102645">
    <property type="entry name" value="CoaB-like"/>
    <property type="match status" value="1"/>
</dbReference>
<dbReference type="HAMAP" id="MF_02225">
    <property type="entry name" value="CoaBC"/>
    <property type="match status" value="1"/>
</dbReference>
<dbReference type="EMBL" id="ACCR02000003">
    <property type="protein sequence ID" value="EFI84649.1"/>
    <property type="molecule type" value="Genomic_DNA"/>
</dbReference>
<dbReference type="NCBIfam" id="TIGR00521">
    <property type="entry name" value="coaBC_dfp"/>
    <property type="match status" value="1"/>
</dbReference>
<dbReference type="Gene3D" id="3.40.50.1950">
    <property type="entry name" value="Flavin prenyltransferase-like"/>
    <property type="match status" value="1"/>
</dbReference>
<dbReference type="UniPathway" id="UPA00241">
    <property type="reaction ID" value="UER00353"/>
</dbReference>
<dbReference type="eggNOG" id="COG0452">
    <property type="taxonomic scope" value="Bacteria"/>
</dbReference>
<dbReference type="InterPro" id="IPR003382">
    <property type="entry name" value="Flavoprotein"/>
</dbReference>
<dbReference type="Pfam" id="PF04127">
    <property type="entry name" value="DFP"/>
    <property type="match status" value="1"/>
</dbReference>
<gene>
    <name evidence="3 7" type="primary">coaBC</name>
    <name evidence="7" type="ORF">HMPREF0556_11202</name>
</gene>
<dbReference type="InterPro" id="IPR035929">
    <property type="entry name" value="CoaB-like_sf"/>
</dbReference>
<name>D7UVG8_LISGR</name>
<protein>
    <recommendedName>
        <fullName evidence="3">Coenzyme A biosynthesis bifunctional protein CoaBC</fullName>
    </recommendedName>
    <alternativeName>
        <fullName evidence="3">DNA/pantothenate metabolism flavoprotein</fullName>
    </alternativeName>
    <alternativeName>
        <fullName evidence="3">Phosphopantothenoylcysteine synthetase/decarboxylase</fullName>
        <shortName evidence="3">PPCS-PPCDC</shortName>
    </alternativeName>
    <domain>
        <recommendedName>
            <fullName evidence="3">Phosphopantothenoylcysteine decarboxylase</fullName>
            <shortName evidence="3">PPC decarboxylase</shortName>
            <shortName evidence="3">PPC-DC</shortName>
            <ecNumber evidence="3">4.1.1.36</ecNumber>
        </recommendedName>
        <alternativeName>
            <fullName evidence="3">CoaC</fullName>
        </alternativeName>
    </domain>
    <domain>
        <recommendedName>
            <fullName evidence="3">Phosphopantothenate--cysteine ligase</fullName>
            <ecNumber evidence="3">6.3.2.5</ecNumber>
        </recommendedName>
        <alternativeName>
            <fullName evidence="3">CoaB</fullName>
        </alternativeName>
        <alternativeName>
            <fullName evidence="3">Phosphopantothenoylcysteine synthetase</fullName>
            <shortName evidence="3">PPC synthetase</shortName>
            <shortName evidence="3">PPC-S</shortName>
        </alternativeName>
    </domain>
</protein>
<feature type="region of interest" description="Phosphopantothenoylcysteine decarboxylase" evidence="3">
    <location>
        <begin position="1"/>
        <end position="195"/>
    </location>
</feature>
<reference evidence="7" key="1">
    <citation type="submission" date="2010-06" db="EMBL/GenBank/DDBJ databases">
        <authorList>
            <person name="Muzny D."/>
            <person name="Qin X."/>
            <person name="Buhay C."/>
            <person name="Dugan-Rocha S."/>
            <person name="Ding Y."/>
            <person name="Chen G."/>
            <person name="Hawes A."/>
            <person name="Holder M."/>
            <person name="Jhangiani S."/>
            <person name="Johnson A."/>
            <person name="Khan Z."/>
            <person name="Li Z."/>
            <person name="Liu W."/>
            <person name="Liu X."/>
            <person name="Perez L."/>
            <person name="Shen H."/>
            <person name="Wang Q."/>
            <person name="Watt J."/>
            <person name="Xi L."/>
            <person name="Xin Y."/>
            <person name="Zhou J."/>
            <person name="Deng J."/>
            <person name="Jiang H."/>
            <person name="Liu Y."/>
            <person name="Qu J."/>
            <person name="Song X.-Z."/>
            <person name="Zhang L."/>
            <person name="Villasana D."/>
            <person name="Johnson A."/>
            <person name="Liu J."/>
            <person name="Liyanage D."/>
            <person name="Lorensuhewa L."/>
            <person name="Robinson T."/>
            <person name="Song A."/>
            <person name="Song B.-B."/>
            <person name="Dinh H."/>
            <person name="Thornton R."/>
            <person name="Coyle M."/>
            <person name="Francisco L."/>
            <person name="Jackson L."/>
            <person name="Javaid M."/>
            <person name="Korchina V."/>
            <person name="Kovar C."/>
            <person name="Mata R."/>
            <person name="Mathew T."/>
            <person name="Ngo R."/>
            <person name="Nguyen L."/>
            <person name="Nguyen N."/>
            <person name="Okwuonu G."/>
            <person name="Ongeri F."/>
            <person name="Pham C."/>
            <person name="Simmons D."/>
            <person name="Wilczek-Boney K."/>
            <person name="Hale W."/>
            <person name="Jakkamsetti A."/>
            <person name="Pham P."/>
            <person name="Ruth R."/>
            <person name="San Lucas F."/>
            <person name="Warren J."/>
            <person name="Zhang J."/>
            <person name="Zhao Z."/>
            <person name="Zhou C."/>
            <person name="Zhu D."/>
            <person name="Lee S."/>
            <person name="Bess C."/>
            <person name="Blankenburg K."/>
            <person name="Forbes L."/>
            <person name="Fu Q."/>
            <person name="Gubbala S."/>
            <person name="Hirani K."/>
            <person name="Jayaseelan J.C."/>
            <person name="Lara F."/>
            <person name="Munidasa M."/>
            <person name="Palculict T."/>
            <person name="Patil S."/>
            <person name="Pu L.-L."/>
            <person name="Saada N."/>
            <person name="Tang L."/>
            <person name="Weissenberger G."/>
            <person name="Zhu Y."/>
            <person name="Hemphill L."/>
            <person name="Shang Y."/>
            <person name="Youmans B."/>
            <person name="Ayvaz T."/>
            <person name="Ross M."/>
            <person name="Santibanez J."/>
            <person name="Aqrawi P."/>
            <person name="Gross S."/>
            <person name="Joshi V."/>
            <person name="Fowler G."/>
            <person name="Nazareth L."/>
            <person name="Reid J."/>
            <person name="Worley K."/>
            <person name="Petrosino J."/>
            <person name="Highlander S."/>
            <person name="Gibbs R."/>
        </authorList>
    </citation>
    <scope>NUCLEOTIDE SEQUENCE [LARGE SCALE GENOMIC DNA]</scope>
    <source>
        <strain evidence="7">DSM 20601</strain>
    </source>
</reference>
<dbReference type="SUPFAM" id="SSF52507">
    <property type="entry name" value="Homo-oligomeric flavin-containing Cys decarboxylases, HFCD"/>
    <property type="match status" value="1"/>
</dbReference>
<comment type="cofactor">
    <cofactor evidence="3">
        <name>Mg(2+)</name>
        <dbReference type="ChEBI" id="CHEBI:18420"/>
    </cofactor>
</comment>
<dbReference type="AlphaFoldDB" id="D7UVG8"/>
<comment type="cofactor">
    <cofactor evidence="3">
        <name>FMN</name>
        <dbReference type="ChEBI" id="CHEBI:58210"/>
    </cofactor>
    <text evidence="3">Binds 1 FMN per subunit.</text>
</comment>
<dbReference type="HOGENOM" id="CLU_033319_0_1_9"/>
<organism evidence="7 8">
    <name type="scientific">Listeria grayi DSM 20601</name>
    <dbReference type="NCBI Taxonomy" id="525367"/>
    <lineage>
        <taxon>Bacteria</taxon>
        <taxon>Bacillati</taxon>
        <taxon>Bacillota</taxon>
        <taxon>Bacilli</taxon>
        <taxon>Bacillales</taxon>
        <taxon>Listeriaceae</taxon>
        <taxon>Listeria</taxon>
    </lineage>
</organism>
<comment type="similarity">
    <text evidence="3 4">In the C-terminal section; belongs to the PPC synthetase family.</text>
</comment>
<comment type="catalytic activity">
    <reaction evidence="3 4">
        <text>(R)-4'-phosphopantothenate + L-cysteine + CTP = N-[(R)-4-phosphopantothenoyl]-L-cysteine + CMP + diphosphate + H(+)</text>
        <dbReference type="Rhea" id="RHEA:19397"/>
        <dbReference type="ChEBI" id="CHEBI:10986"/>
        <dbReference type="ChEBI" id="CHEBI:15378"/>
        <dbReference type="ChEBI" id="CHEBI:33019"/>
        <dbReference type="ChEBI" id="CHEBI:35235"/>
        <dbReference type="ChEBI" id="CHEBI:37563"/>
        <dbReference type="ChEBI" id="CHEBI:59458"/>
        <dbReference type="ChEBI" id="CHEBI:60377"/>
        <dbReference type="EC" id="6.3.2.5"/>
    </reaction>
</comment>
<dbReference type="Proteomes" id="UP000010119">
    <property type="component" value="Unassembled WGS sequence"/>
</dbReference>
<keyword evidence="3 4" id="KW-0436">Ligase</keyword>
<evidence type="ECO:0000313" key="8">
    <source>
        <dbReference type="Proteomes" id="UP000010119"/>
    </source>
</evidence>
<dbReference type="InterPro" id="IPR005252">
    <property type="entry name" value="CoaBC"/>
</dbReference>
<comment type="pathway">
    <text evidence="3 4">Cofactor biosynthesis; coenzyme A biosynthesis; CoA from (R)-pantothenate: step 2/5.</text>
</comment>